<evidence type="ECO:0000259" key="2">
    <source>
        <dbReference type="Pfam" id="PF22974"/>
    </source>
</evidence>
<evidence type="ECO:0000259" key="3">
    <source>
        <dbReference type="Pfam" id="PF23865"/>
    </source>
</evidence>
<dbReference type="Pfam" id="PF23865">
    <property type="entry name" value="DUF7223"/>
    <property type="match status" value="1"/>
</dbReference>
<dbReference type="Proteomes" id="UP000664132">
    <property type="component" value="Unassembled WGS sequence"/>
</dbReference>
<protein>
    <submittedName>
        <fullName evidence="4">Uncharacterized protein</fullName>
    </submittedName>
</protein>
<evidence type="ECO:0000256" key="1">
    <source>
        <dbReference type="SAM" id="SignalP"/>
    </source>
</evidence>
<feature type="signal peptide" evidence="1">
    <location>
        <begin position="1"/>
        <end position="21"/>
    </location>
</feature>
<organism evidence="4 5">
    <name type="scientific">Cadophora malorum</name>
    <dbReference type="NCBI Taxonomy" id="108018"/>
    <lineage>
        <taxon>Eukaryota</taxon>
        <taxon>Fungi</taxon>
        <taxon>Dikarya</taxon>
        <taxon>Ascomycota</taxon>
        <taxon>Pezizomycotina</taxon>
        <taxon>Leotiomycetes</taxon>
        <taxon>Helotiales</taxon>
        <taxon>Ploettnerulaceae</taxon>
        <taxon>Cadophora</taxon>
    </lineage>
</organism>
<name>A0A8H7TMQ6_9HELO</name>
<comment type="caution">
    <text evidence="4">The sequence shown here is derived from an EMBL/GenBank/DDBJ whole genome shotgun (WGS) entry which is preliminary data.</text>
</comment>
<feature type="domain" description="DUF7029" evidence="2">
    <location>
        <begin position="125"/>
        <end position="222"/>
    </location>
</feature>
<dbReference type="AlphaFoldDB" id="A0A8H7TMQ6"/>
<dbReference type="InterPro" id="IPR055647">
    <property type="entry name" value="DUF7223"/>
</dbReference>
<gene>
    <name evidence="4" type="ORF">IFR04_005134</name>
</gene>
<dbReference type="Pfam" id="PF22974">
    <property type="entry name" value="DUF7029"/>
    <property type="match status" value="1"/>
</dbReference>
<evidence type="ECO:0000313" key="4">
    <source>
        <dbReference type="EMBL" id="KAG4421758.1"/>
    </source>
</evidence>
<proteinExistence type="predicted"/>
<evidence type="ECO:0000313" key="5">
    <source>
        <dbReference type="Proteomes" id="UP000664132"/>
    </source>
</evidence>
<dbReference type="OrthoDB" id="160645at2759"/>
<reference evidence="4" key="1">
    <citation type="submission" date="2021-02" db="EMBL/GenBank/DDBJ databases">
        <title>Genome sequence Cadophora malorum strain M34.</title>
        <authorList>
            <person name="Stefanovic E."/>
            <person name="Vu D."/>
            <person name="Scully C."/>
            <person name="Dijksterhuis J."/>
            <person name="Roader J."/>
            <person name="Houbraken J."/>
        </authorList>
    </citation>
    <scope>NUCLEOTIDE SEQUENCE</scope>
    <source>
        <strain evidence="4">M34</strain>
    </source>
</reference>
<sequence length="515" mass="54474">MFHSINAAAVIALLFSSLASATPASAAISVLEPVTKGSFSPSTLSALHSLDRRDNATFSNNTAATNVTVLAPISKSDFAAATFGALNSLRKRDETNSTIAPQSNVTLYFASSDTASSNIVAELNATMKYPSVLLEDITSVTGVDCSTSSVSITFSDAATFASSLELWSAESFLLFTNHLGNCDTDTERGIYLVNGVKSDDTTLVITAESVETTFNNSTETMDISFLTPTTTTAAKRDILSTFIGSFPTSVVVTNDSVTISAKTGPTTESLTITATDTSLTGSLDLAGHISFNFWNSKLTKFFFDLDFSASAATNIDVEVTGSYGTGLYTYSPLDLTIAAFSLAGILNIGPQISFELGVEVSAEGSVDISTELTASLADGVVHLDLLDSASSYTSGWTPTFTHDTHITAAVEAQVNPYVKLTAEIGASVLNGLINLAAGISLKPEILNVFDVNGDFKISNTNNITFPASTTTACANRLWFASSFVFDITAFVTSLYTVTLYEYTKPIYEPGCWSWV</sequence>
<keyword evidence="1" id="KW-0732">Signal</keyword>
<dbReference type="EMBL" id="JAFJYH010000060">
    <property type="protein sequence ID" value="KAG4421758.1"/>
    <property type="molecule type" value="Genomic_DNA"/>
</dbReference>
<feature type="domain" description="DUF7223" evidence="3">
    <location>
        <begin position="269"/>
        <end position="446"/>
    </location>
</feature>
<feature type="chain" id="PRO_5034212369" evidence="1">
    <location>
        <begin position="22"/>
        <end position="515"/>
    </location>
</feature>
<accession>A0A8H7TMQ6</accession>
<dbReference type="InterPro" id="IPR054293">
    <property type="entry name" value="DUF7029"/>
</dbReference>
<keyword evidence="5" id="KW-1185">Reference proteome</keyword>